<dbReference type="Gene3D" id="1.10.510.10">
    <property type="entry name" value="Transferase(Phosphotransferase) domain 1"/>
    <property type="match status" value="1"/>
</dbReference>
<dbReference type="InterPro" id="IPR011009">
    <property type="entry name" value="Kinase-like_dom_sf"/>
</dbReference>
<dbReference type="EMBL" id="ML170224">
    <property type="protein sequence ID" value="TDL17277.1"/>
    <property type="molecule type" value="Genomic_DNA"/>
</dbReference>
<accession>A0A4Y7PPB7</accession>
<evidence type="ECO:0000313" key="2">
    <source>
        <dbReference type="Proteomes" id="UP000294933"/>
    </source>
</evidence>
<organism evidence="1 2">
    <name type="scientific">Rickenella mellea</name>
    <dbReference type="NCBI Taxonomy" id="50990"/>
    <lineage>
        <taxon>Eukaryota</taxon>
        <taxon>Fungi</taxon>
        <taxon>Dikarya</taxon>
        <taxon>Basidiomycota</taxon>
        <taxon>Agaricomycotina</taxon>
        <taxon>Agaricomycetes</taxon>
        <taxon>Hymenochaetales</taxon>
        <taxon>Rickenellaceae</taxon>
        <taxon>Rickenella</taxon>
    </lineage>
</organism>
<proteinExistence type="predicted"/>
<dbReference type="Proteomes" id="UP000294933">
    <property type="component" value="Unassembled WGS sequence"/>
</dbReference>
<protein>
    <recommendedName>
        <fullName evidence="3">Protein kinase domain-containing protein</fullName>
    </recommendedName>
</protein>
<sequence length="412" mass="46418">MTGGNKSSQLSIAFTDGDKRMNVSRDTKYPFSGVLEGVGPVFCVEIKNSLMEQAKISTGTTRLVEIYRRISAGTLVQSFHGIWEHERKTYYVMEDLRNELTIAAALTTNRLPDRLARLRFAYDVANTVAYFHSVGLLIKVITDETVVIRTLEGNEVRPCLANIETARTFMEPTAMTSYDVRFEAAEYQRQRMHTKYTDIWRQVNSASNSSSDHRTVWHPDKAFIRQRLADGSLPWGDQQREDGSDDIYAIVGECWNASPALRPSASYVAQTLLEIVARHTAKTPERDPIVSPEHKQRVLEVIRASRDGKRGEHIAMGSVVALRRSVERDMDPVSSFLLGAAIWYELPPGGVHEYEDPESFSIQPREVKRAREALQYLEGAVDAGIDEAHKETALAYASLARHYLHASKNTDI</sequence>
<dbReference type="AlphaFoldDB" id="A0A4Y7PPB7"/>
<name>A0A4Y7PPB7_9AGAM</name>
<dbReference type="OrthoDB" id="5966500at2759"/>
<gene>
    <name evidence="1" type="ORF">BD410DRAFT_843728</name>
</gene>
<evidence type="ECO:0008006" key="3">
    <source>
        <dbReference type="Google" id="ProtNLM"/>
    </source>
</evidence>
<reference evidence="1 2" key="1">
    <citation type="submission" date="2018-06" db="EMBL/GenBank/DDBJ databases">
        <title>A transcriptomic atlas of mushroom development highlights an independent origin of complex multicellularity.</title>
        <authorList>
            <consortium name="DOE Joint Genome Institute"/>
            <person name="Krizsan K."/>
            <person name="Almasi E."/>
            <person name="Merenyi Z."/>
            <person name="Sahu N."/>
            <person name="Viragh M."/>
            <person name="Koszo T."/>
            <person name="Mondo S."/>
            <person name="Kiss B."/>
            <person name="Balint B."/>
            <person name="Kues U."/>
            <person name="Barry K."/>
            <person name="Hegedus J.C."/>
            <person name="Henrissat B."/>
            <person name="Johnson J."/>
            <person name="Lipzen A."/>
            <person name="Ohm R."/>
            <person name="Nagy I."/>
            <person name="Pangilinan J."/>
            <person name="Yan J."/>
            <person name="Xiong Y."/>
            <person name="Grigoriev I.V."/>
            <person name="Hibbett D.S."/>
            <person name="Nagy L.G."/>
        </authorList>
    </citation>
    <scope>NUCLEOTIDE SEQUENCE [LARGE SCALE GENOMIC DNA]</scope>
    <source>
        <strain evidence="1 2">SZMC22713</strain>
    </source>
</reference>
<evidence type="ECO:0000313" key="1">
    <source>
        <dbReference type="EMBL" id="TDL17277.1"/>
    </source>
</evidence>
<dbReference type="SUPFAM" id="SSF56112">
    <property type="entry name" value="Protein kinase-like (PK-like)"/>
    <property type="match status" value="1"/>
</dbReference>
<dbReference type="VEuPathDB" id="FungiDB:BD410DRAFT_843728"/>
<keyword evidence="2" id="KW-1185">Reference proteome</keyword>